<evidence type="ECO:0000313" key="6">
    <source>
        <dbReference type="EMBL" id="TVX87245.1"/>
    </source>
</evidence>
<dbReference type="NCBIfam" id="TIGR00005">
    <property type="entry name" value="rluA_subfam"/>
    <property type="match status" value="1"/>
</dbReference>
<evidence type="ECO:0000259" key="5">
    <source>
        <dbReference type="Pfam" id="PF00849"/>
    </source>
</evidence>
<comment type="similarity">
    <text evidence="2 4">Belongs to the pseudouridine synthase RluA family.</text>
</comment>
<dbReference type="AlphaFoldDB" id="A0A559IHU0"/>
<dbReference type="InterPro" id="IPR020103">
    <property type="entry name" value="PsdUridine_synth_cat_dom_sf"/>
</dbReference>
<accession>A0A559IHU0</accession>
<dbReference type="Gene3D" id="3.30.2350.10">
    <property type="entry name" value="Pseudouridine synthase"/>
    <property type="match status" value="1"/>
</dbReference>
<dbReference type="SUPFAM" id="SSF55120">
    <property type="entry name" value="Pseudouridine synthase"/>
    <property type="match status" value="1"/>
</dbReference>
<dbReference type="GO" id="GO:0140098">
    <property type="term" value="F:catalytic activity, acting on RNA"/>
    <property type="evidence" value="ECO:0007669"/>
    <property type="project" value="UniProtKB-ARBA"/>
</dbReference>
<dbReference type="GO" id="GO:0000455">
    <property type="term" value="P:enzyme-directed rRNA pseudouridine synthesis"/>
    <property type="evidence" value="ECO:0007669"/>
    <property type="project" value="TreeGrafter"/>
</dbReference>
<name>A0A559IHU0_9BACL</name>
<dbReference type="RefSeq" id="WP_144994142.1">
    <property type="nucleotide sequence ID" value="NZ_VNJK01000004.1"/>
</dbReference>
<dbReference type="Proteomes" id="UP000318102">
    <property type="component" value="Unassembled WGS sequence"/>
</dbReference>
<reference evidence="6 7" key="1">
    <citation type="submission" date="2019-07" db="EMBL/GenBank/DDBJ databases">
        <authorList>
            <person name="Kim J."/>
        </authorList>
    </citation>
    <scope>NUCLEOTIDE SEQUENCE [LARGE SCALE GENOMIC DNA]</scope>
    <source>
        <strain evidence="6 7">N4</strain>
    </source>
</reference>
<dbReference type="InterPro" id="IPR006145">
    <property type="entry name" value="PsdUridine_synth_RsuA/RluA"/>
</dbReference>
<keyword evidence="4" id="KW-0413">Isomerase</keyword>
<comment type="caution">
    <text evidence="6">The sequence shown here is derived from an EMBL/GenBank/DDBJ whole genome shotgun (WGS) entry which is preliminary data.</text>
</comment>
<evidence type="ECO:0000256" key="1">
    <source>
        <dbReference type="ARBA" id="ARBA00000073"/>
    </source>
</evidence>
<proteinExistence type="inferred from homology"/>
<organism evidence="6 7">
    <name type="scientific">Paenibacillus agilis</name>
    <dbReference type="NCBI Taxonomy" id="3020863"/>
    <lineage>
        <taxon>Bacteria</taxon>
        <taxon>Bacillati</taxon>
        <taxon>Bacillota</taxon>
        <taxon>Bacilli</taxon>
        <taxon>Bacillales</taxon>
        <taxon>Paenibacillaceae</taxon>
        <taxon>Paenibacillus</taxon>
    </lineage>
</organism>
<dbReference type="PANTHER" id="PTHR21600">
    <property type="entry name" value="MITOCHONDRIAL RNA PSEUDOURIDINE SYNTHASE"/>
    <property type="match status" value="1"/>
</dbReference>
<dbReference type="CDD" id="cd02869">
    <property type="entry name" value="PseudoU_synth_RluA_like"/>
    <property type="match status" value="1"/>
</dbReference>
<dbReference type="InterPro" id="IPR006225">
    <property type="entry name" value="PsdUridine_synth_RluC/D"/>
</dbReference>
<dbReference type="InterPro" id="IPR050188">
    <property type="entry name" value="RluA_PseudoU_synthase"/>
</dbReference>
<feature type="domain" description="Pseudouridine synthase RsuA/RluA-like" evidence="5">
    <location>
        <begin position="87"/>
        <end position="239"/>
    </location>
</feature>
<dbReference type="OrthoDB" id="9773999at2"/>
<dbReference type="GO" id="GO:0009982">
    <property type="term" value="F:pseudouridine synthase activity"/>
    <property type="evidence" value="ECO:0007669"/>
    <property type="project" value="InterPro"/>
</dbReference>
<dbReference type="PANTHER" id="PTHR21600:SF71">
    <property type="entry name" value="PSEUDOURIDINE SYNTHASE"/>
    <property type="match status" value="1"/>
</dbReference>
<evidence type="ECO:0000256" key="3">
    <source>
        <dbReference type="PIRSR" id="PIRSR606225-1"/>
    </source>
</evidence>
<comment type="catalytic activity">
    <reaction evidence="1 4">
        <text>a uridine in RNA = a pseudouridine in RNA</text>
        <dbReference type="Rhea" id="RHEA:48348"/>
        <dbReference type="Rhea" id="RHEA-COMP:12068"/>
        <dbReference type="Rhea" id="RHEA-COMP:12069"/>
        <dbReference type="ChEBI" id="CHEBI:65314"/>
        <dbReference type="ChEBI" id="CHEBI:65315"/>
    </reaction>
</comment>
<protein>
    <recommendedName>
        <fullName evidence="4">Pseudouridine synthase</fullName>
        <ecNumber evidence="4">5.4.99.-</ecNumber>
    </recommendedName>
</protein>
<evidence type="ECO:0000256" key="2">
    <source>
        <dbReference type="ARBA" id="ARBA00010876"/>
    </source>
</evidence>
<dbReference type="Pfam" id="PF00849">
    <property type="entry name" value="PseudoU_synth_2"/>
    <property type="match status" value="1"/>
</dbReference>
<dbReference type="EMBL" id="VNJK01000004">
    <property type="protein sequence ID" value="TVX87245.1"/>
    <property type="molecule type" value="Genomic_DNA"/>
</dbReference>
<keyword evidence="7" id="KW-1185">Reference proteome</keyword>
<sequence>MQQYWAKRGEWLEMTPGRSLIRQEQQLEDWLRHTLGVPQHLLSAWRQAEGLKVAGDRLRMRVFADEQCDYEPADEPAEILYEDDACLVAYKPAGMAVHPTTPEQHAARQTLAHAVACHYAWTGVEARIRHIHRLDTDTSGPVLYAKTALSHAILDESMRHKAIDRQYVAVVQGMMISLQGTIDAPIGKDRHHRGRRRVTDNGDHAVTHYDVVRRTDSLSLVRCKLETGRTHQIRVHMSHIGHSLAGDVLYGGAVQHIRRQALHGELLSFNHPFGGDFIQVQAPMPSDMAQLCQKI</sequence>
<dbReference type="EC" id="5.4.99.-" evidence="4"/>
<feature type="active site" evidence="3">
    <location>
        <position position="135"/>
    </location>
</feature>
<comment type="function">
    <text evidence="4">Responsible for synthesis of pseudouridine from uracil.</text>
</comment>
<evidence type="ECO:0000256" key="4">
    <source>
        <dbReference type="RuleBase" id="RU362028"/>
    </source>
</evidence>
<evidence type="ECO:0000313" key="7">
    <source>
        <dbReference type="Proteomes" id="UP000318102"/>
    </source>
</evidence>
<dbReference type="GO" id="GO:0003723">
    <property type="term" value="F:RNA binding"/>
    <property type="evidence" value="ECO:0007669"/>
    <property type="project" value="InterPro"/>
</dbReference>
<gene>
    <name evidence="6" type="ORF">FPZ44_22455</name>
</gene>